<dbReference type="EMBL" id="DXCX01000014">
    <property type="protein sequence ID" value="HIY72547.1"/>
    <property type="molecule type" value="Genomic_DNA"/>
</dbReference>
<feature type="transmembrane region" description="Helical" evidence="1">
    <location>
        <begin position="47"/>
        <end position="72"/>
    </location>
</feature>
<keyword evidence="1" id="KW-0812">Transmembrane</keyword>
<feature type="transmembrane region" description="Helical" evidence="1">
    <location>
        <begin position="137"/>
        <end position="157"/>
    </location>
</feature>
<feature type="transmembrane region" description="Helical" evidence="1">
    <location>
        <begin position="177"/>
        <end position="199"/>
    </location>
</feature>
<feature type="transmembrane region" description="Helical" evidence="1">
    <location>
        <begin position="400"/>
        <end position="426"/>
    </location>
</feature>
<organism evidence="2 3">
    <name type="scientific">Candidatus Intestinimonas merdavium</name>
    <dbReference type="NCBI Taxonomy" id="2838622"/>
    <lineage>
        <taxon>Bacteria</taxon>
        <taxon>Bacillati</taxon>
        <taxon>Bacillota</taxon>
        <taxon>Clostridia</taxon>
        <taxon>Eubacteriales</taxon>
        <taxon>Intestinimonas</taxon>
    </lineage>
</organism>
<reference evidence="2" key="2">
    <citation type="submission" date="2021-04" db="EMBL/GenBank/DDBJ databases">
        <authorList>
            <person name="Gilroy R."/>
        </authorList>
    </citation>
    <scope>NUCLEOTIDE SEQUENCE</scope>
    <source>
        <strain evidence="2">CHK33-7979</strain>
    </source>
</reference>
<dbReference type="GO" id="GO:0005886">
    <property type="term" value="C:plasma membrane"/>
    <property type="evidence" value="ECO:0007669"/>
    <property type="project" value="TreeGrafter"/>
</dbReference>
<name>A0A9D1Z376_9FIRM</name>
<dbReference type="Pfam" id="PF02447">
    <property type="entry name" value="GntP_permease"/>
    <property type="match status" value="1"/>
</dbReference>
<comment type="caution">
    <text evidence="2">The sequence shown here is derived from an EMBL/GenBank/DDBJ whole genome shotgun (WGS) entry which is preliminary data.</text>
</comment>
<dbReference type="AlphaFoldDB" id="A0A9D1Z376"/>
<dbReference type="InterPro" id="IPR003474">
    <property type="entry name" value="Glcn_transporter"/>
</dbReference>
<accession>A0A9D1Z376</accession>
<keyword evidence="1" id="KW-1133">Transmembrane helix</keyword>
<keyword evidence="1" id="KW-0472">Membrane</keyword>
<evidence type="ECO:0000313" key="2">
    <source>
        <dbReference type="EMBL" id="HIY72547.1"/>
    </source>
</evidence>
<proteinExistence type="predicted"/>
<evidence type="ECO:0000256" key="1">
    <source>
        <dbReference type="SAM" id="Phobius"/>
    </source>
</evidence>
<feature type="transmembrane region" description="Helical" evidence="1">
    <location>
        <begin position="225"/>
        <end position="244"/>
    </location>
</feature>
<reference evidence="2" key="1">
    <citation type="journal article" date="2021" name="PeerJ">
        <title>Extensive microbial diversity within the chicken gut microbiome revealed by metagenomics and culture.</title>
        <authorList>
            <person name="Gilroy R."/>
            <person name="Ravi A."/>
            <person name="Getino M."/>
            <person name="Pursley I."/>
            <person name="Horton D.L."/>
            <person name="Alikhan N.F."/>
            <person name="Baker D."/>
            <person name="Gharbi K."/>
            <person name="Hall N."/>
            <person name="Watson M."/>
            <person name="Adriaenssens E.M."/>
            <person name="Foster-Nyarko E."/>
            <person name="Jarju S."/>
            <person name="Secka A."/>
            <person name="Antonio M."/>
            <person name="Oren A."/>
            <person name="Chaudhuri R.R."/>
            <person name="La Ragione R."/>
            <person name="Hildebrand F."/>
            <person name="Pallen M.J."/>
        </authorList>
    </citation>
    <scope>NUCLEOTIDE SEQUENCE</scope>
    <source>
        <strain evidence="2">CHK33-7979</strain>
    </source>
</reference>
<evidence type="ECO:0000313" key="3">
    <source>
        <dbReference type="Proteomes" id="UP000886824"/>
    </source>
</evidence>
<protein>
    <submittedName>
        <fullName evidence="2">GntP family permease</fullName>
    </submittedName>
</protein>
<feature type="transmembrane region" description="Helical" evidence="1">
    <location>
        <begin position="250"/>
        <end position="267"/>
    </location>
</feature>
<dbReference type="PANTHER" id="PTHR30354">
    <property type="entry name" value="GNT FAMILY GLUCONATE TRANSPORTER"/>
    <property type="match status" value="1"/>
</dbReference>
<feature type="transmembrane region" description="Helical" evidence="1">
    <location>
        <begin position="92"/>
        <end position="125"/>
    </location>
</feature>
<dbReference type="Proteomes" id="UP000886824">
    <property type="component" value="Unassembled WGS sequence"/>
</dbReference>
<gene>
    <name evidence="2" type="ORF">H9826_01050</name>
</gene>
<dbReference type="GO" id="GO:0015128">
    <property type="term" value="F:gluconate transmembrane transporter activity"/>
    <property type="evidence" value="ECO:0007669"/>
    <property type="project" value="InterPro"/>
</dbReference>
<dbReference type="PANTHER" id="PTHR30354:SF7">
    <property type="entry name" value="BLL7963 PROTEIN"/>
    <property type="match status" value="1"/>
</dbReference>
<sequence>MFWLLLAIILMIVLIFFRVNILITAPIVSIFLCLVSGLDVVDTMASGFMVSFATFAQNNFLIFASSALFAKVMQDTGMAASIAKGISQKLGAHLAVFCVFVVSAILTYGGVSLFVVVFVIYPVALQLFKEANITRSLIPGAIAAGAFTFAAFCLPGSPQAGPIIATQYLGTDLMVMPVLGIVCALFMFVIDILYFHWVLKRSRKAGRGFESDPAIEEEIKRIEQLTLPNVWLSVLPIVVVVITVNFIKLPVYYCMAIGVVISMAFGWKNIPDKLETLNSGVESAIFALINTCAANGFGGVAQQTQGFADLVEIMTTTTVLPPLLSIGIATTLIAGACGSGTGGLGIAVSTLGPIYLDMGINPGLIHRIACVSCCGLDSLPHNGAVVTLLKYTGISHKDGYIHIGVTTVIVPLLTLALMVFLGAIGLTF</sequence>
<feature type="transmembrane region" description="Helical" evidence="1">
    <location>
        <begin position="6"/>
        <end position="35"/>
    </location>
</feature>